<evidence type="ECO:0000256" key="8">
    <source>
        <dbReference type="ARBA" id="ARBA00022968"/>
    </source>
</evidence>
<evidence type="ECO:0000256" key="4">
    <source>
        <dbReference type="ARBA" id="ARBA00022679"/>
    </source>
</evidence>
<feature type="compositionally biased region" description="Basic and acidic residues" evidence="14">
    <location>
        <begin position="686"/>
        <end position="695"/>
    </location>
</feature>
<keyword evidence="4" id="KW-0808">Transferase</keyword>
<dbReference type="SUPFAM" id="SSF56112">
    <property type="entry name" value="Protein kinase-like (PK-like)"/>
    <property type="match status" value="1"/>
</dbReference>
<dbReference type="Proteomes" id="UP000640274">
    <property type="component" value="Unassembled WGS sequence"/>
</dbReference>
<dbReference type="SMART" id="SM00220">
    <property type="entry name" value="S_TKc"/>
    <property type="match status" value="1"/>
</dbReference>
<evidence type="ECO:0000313" key="18">
    <source>
        <dbReference type="Proteomes" id="UP000640274"/>
    </source>
</evidence>
<accession>A0A934MSI7</accession>
<feature type="compositionally biased region" description="Basic and acidic residues" evidence="14">
    <location>
        <begin position="304"/>
        <end position="313"/>
    </location>
</feature>
<evidence type="ECO:0000256" key="11">
    <source>
        <dbReference type="ARBA" id="ARBA00060432"/>
    </source>
</evidence>
<evidence type="ECO:0000256" key="2">
    <source>
        <dbReference type="ARBA" id="ARBA00022527"/>
    </source>
</evidence>
<dbReference type="GO" id="GO:0009847">
    <property type="term" value="P:spore germination"/>
    <property type="evidence" value="ECO:0007669"/>
    <property type="project" value="UniProtKB-ARBA"/>
</dbReference>
<dbReference type="AlphaFoldDB" id="A0A934MSI7"/>
<keyword evidence="18" id="KW-1185">Reference proteome</keyword>
<dbReference type="Gene3D" id="3.30.200.20">
    <property type="entry name" value="Phosphorylase Kinase, domain 1"/>
    <property type="match status" value="1"/>
</dbReference>
<dbReference type="GO" id="GO:0007165">
    <property type="term" value="P:signal transduction"/>
    <property type="evidence" value="ECO:0007669"/>
    <property type="project" value="UniProtKB-ARBA"/>
</dbReference>
<evidence type="ECO:0000256" key="14">
    <source>
        <dbReference type="SAM" id="MobiDB-lite"/>
    </source>
</evidence>
<reference evidence="17" key="1">
    <citation type="submission" date="2020-12" db="EMBL/GenBank/DDBJ databases">
        <authorList>
            <person name="Huq M.A."/>
        </authorList>
    </citation>
    <scope>NUCLEOTIDE SEQUENCE</scope>
    <source>
        <strain evidence="17">MAHUQ-46</strain>
    </source>
</reference>
<feature type="binding site" evidence="13">
    <location>
        <position position="39"/>
    </location>
    <ligand>
        <name>ATP</name>
        <dbReference type="ChEBI" id="CHEBI:30616"/>
    </ligand>
</feature>
<dbReference type="PROSITE" id="PS50011">
    <property type="entry name" value="PROTEIN_KINASE_DOM"/>
    <property type="match status" value="1"/>
</dbReference>
<sequence>MIGHELGGRYEILARIGEGGMALVFKAHDILLGRNVAVKVLRQQFVHDEEFIRRFRREAQSAAALSHPNVVSIYDVGQEDDTHYIVMEYVEGSNLNEIISQRAPLQVEEAVKIATQICDALEHAHHNQIIHRDIKPHNILIGKNGRVKVTDFGIARAVTSSTITQTGSVVGSVHYFSPEHAKGVITGEKSDLYSLGIVLYQMLTAKLPFLGESPISVALKHLQDHFEEPRAVNRHIPQSVENIILRSMRKNPSERYVSAAEMLRDLETCLSSERLDEDRVQFDDDMEATRVMPAIRGGAVYASEPDHDREREFSGYNSASASAGADRRQEGRPGGGKKWVKPVIIFGGTLLVLALLFWGLRAFLSDLETEEVPVPYVVGKTEAEAKAELQAVGLLVEDPIIYEARPDVPKDQVFQQSKQNMIVKTGSYVRIYVSTGPELEEMLDYVDQQFSDARTSLLNLGLTDDQIKKEEIFSDKPPGTILSQTPMKGEQFEVEKVTVSFQVSKGLETFDMPNLVGLTQKEAIKKISDNKLKLGPGNGIVQEPSYRPVGEVLEQFPHEAGAQVTVGTEITITVSSGLPADAKAFTFNINVAPARIGSTSEVRIVYSDATGQNIECCSQKISDWTTIPVKVILAPGKEAVVMVHRDNQFVDTFTRTYEQVQAGGSQGENVPGMAPPPDPAPEEQPEVNHEVDNEHVNQGGNQNHEGNHDE</sequence>
<evidence type="ECO:0000256" key="6">
    <source>
        <dbReference type="ARBA" id="ARBA00022777"/>
    </source>
</evidence>
<dbReference type="Gene3D" id="3.30.10.20">
    <property type="match status" value="3"/>
</dbReference>
<organism evidence="17 18">
    <name type="scientific">Paenibacillus roseus</name>
    <dbReference type="NCBI Taxonomy" id="2798579"/>
    <lineage>
        <taxon>Bacteria</taxon>
        <taxon>Bacillati</taxon>
        <taxon>Bacillota</taxon>
        <taxon>Bacilli</taxon>
        <taxon>Bacillales</taxon>
        <taxon>Paenibacillaceae</taxon>
        <taxon>Paenibacillus</taxon>
    </lineage>
</organism>
<dbReference type="Pfam" id="PF03793">
    <property type="entry name" value="PASTA"/>
    <property type="match status" value="3"/>
</dbReference>
<evidence type="ECO:0000259" key="16">
    <source>
        <dbReference type="PROSITE" id="PS51178"/>
    </source>
</evidence>
<evidence type="ECO:0000259" key="15">
    <source>
        <dbReference type="PROSITE" id="PS50011"/>
    </source>
</evidence>
<feature type="domain" description="PASTA" evidence="16">
    <location>
        <begin position="368"/>
        <end position="435"/>
    </location>
</feature>
<keyword evidence="6 17" id="KW-0418">Kinase</keyword>
<dbReference type="GO" id="GO:0004674">
    <property type="term" value="F:protein serine/threonine kinase activity"/>
    <property type="evidence" value="ECO:0007669"/>
    <property type="project" value="UniProtKB-KW"/>
</dbReference>
<dbReference type="PROSITE" id="PS00107">
    <property type="entry name" value="PROTEIN_KINASE_ATP"/>
    <property type="match status" value="1"/>
</dbReference>
<dbReference type="EC" id="2.7.11.1" evidence="1"/>
<dbReference type="CDD" id="cd14014">
    <property type="entry name" value="STKc_PknB_like"/>
    <property type="match status" value="1"/>
</dbReference>
<dbReference type="PANTHER" id="PTHR43289:SF34">
    <property type="entry name" value="SERINE_THREONINE-PROTEIN KINASE YBDM-RELATED"/>
    <property type="match status" value="1"/>
</dbReference>
<keyword evidence="5 13" id="KW-0547">Nucleotide-binding</keyword>
<gene>
    <name evidence="17" type="primary">pknB</name>
    <name evidence="17" type="ORF">JFN88_19075</name>
</gene>
<dbReference type="InterPro" id="IPR017441">
    <property type="entry name" value="Protein_kinase_ATP_BS"/>
</dbReference>
<dbReference type="Pfam" id="PF00069">
    <property type="entry name" value="Pkinase"/>
    <property type="match status" value="1"/>
</dbReference>
<protein>
    <recommendedName>
        <fullName evidence="12">Serine/threonine-protein kinase PrkC</fullName>
        <ecNumber evidence="1">2.7.11.1</ecNumber>
    </recommendedName>
</protein>
<comment type="catalytic activity">
    <reaction evidence="10">
        <text>L-seryl-[protein] + ATP = O-phospho-L-seryl-[protein] + ADP + H(+)</text>
        <dbReference type="Rhea" id="RHEA:17989"/>
        <dbReference type="Rhea" id="RHEA-COMP:9863"/>
        <dbReference type="Rhea" id="RHEA-COMP:11604"/>
        <dbReference type="ChEBI" id="CHEBI:15378"/>
        <dbReference type="ChEBI" id="CHEBI:29999"/>
        <dbReference type="ChEBI" id="CHEBI:30616"/>
        <dbReference type="ChEBI" id="CHEBI:83421"/>
        <dbReference type="ChEBI" id="CHEBI:456216"/>
        <dbReference type="EC" id="2.7.11.1"/>
    </reaction>
</comment>
<evidence type="ECO:0000256" key="7">
    <source>
        <dbReference type="ARBA" id="ARBA00022840"/>
    </source>
</evidence>
<evidence type="ECO:0000256" key="1">
    <source>
        <dbReference type="ARBA" id="ARBA00012513"/>
    </source>
</evidence>
<dbReference type="InterPro" id="IPR011009">
    <property type="entry name" value="Kinase-like_dom_sf"/>
</dbReference>
<evidence type="ECO:0000256" key="5">
    <source>
        <dbReference type="ARBA" id="ARBA00022741"/>
    </source>
</evidence>
<keyword evidence="3" id="KW-0309">Germination</keyword>
<dbReference type="PANTHER" id="PTHR43289">
    <property type="entry name" value="MITOGEN-ACTIVATED PROTEIN KINASE KINASE KINASE 20-RELATED"/>
    <property type="match status" value="1"/>
</dbReference>
<evidence type="ECO:0000256" key="13">
    <source>
        <dbReference type="PROSITE-ProRule" id="PRU10141"/>
    </source>
</evidence>
<feature type="domain" description="PASTA" evidence="16">
    <location>
        <begin position="436"/>
        <end position="505"/>
    </location>
</feature>
<evidence type="ECO:0000256" key="3">
    <source>
        <dbReference type="ARBA" id="ARBA00022544"/>
    </source>
</evidence>
<keyword evidence="7 13" id="KW-0067">ATP-binding</keyword>
<evidence type="ECO:0000256" key="9">
    <source>
        <dbReference type="ARBA" id="ARBA00047899"/>
    </source>
</evidence>
<feature type="domain" description="Protein kinase" evidence="15">
    <location>
        <begin position="10"/>
        <end position="270"/>
    </location>
</feature>
<keyword evidence="8" id="KW-0812">Transmembrane</keyword>
<dbReference type="Gene3D" id="1.10.510.10">
    <property type="entry name" value="Transferase(Phosphotransferase) domain 1"/>
    <property type="match status" value="1"/>
</dbReference>
<evidence type="ECO:0000256" key="12">
    <source>
        <dbReference type="ARBA" id="ARBA00070041"/>
    </source>
</evidence>
<feature type="region of interest" description="Disordered" evidence="14">
    <location>
        <begin position="661"/>
        <end position="710"/>
    </location>
</feature>
<dbReference type="SMART" id="SM00740">
    <property type="entry name" value="PASTA"/>
    <property type="match status" value="3"/>
</dbReference>
<evidence type="ECO:0000313" key="17">
    <source>
        <dbReference type="EMBL" id="MBJ6363309.1"/>
    </source>
</evidence>
<dbReference type="FunFam" id="3.30.200.20:FF:000035">
    <property type="entry name" value="Serine/threonine protein kinase Stk1"/>
    <property type="match status" value="1"/>
</dbReference>
<dbReference type="PROSITE" id="PS51178">
    <property type="entry name" value="PASTA"/>
    <property type="match status" value="3"/>
</dbReference>
<dbReference type="NCBIfam" id="NF033483">
    <property type="entry name" value="PknB_PASTA_kin"/>
    <property type="match status" value="1"/>
</dbReference>
<dbReference type="PROSITE" id="PS00108">
    <property type="entry name" value="PROTEIN_KINASE_ST"/>
    <property type="match status" value="1"/>
</dbReference>
<dbReference type="RefSeq" id="WP_199020862.1">
    <property type="nucleotide sequence ID" value="NZ_JAELUP010000103.1"/>
</dbReference>
<comment type="subcellular location">
    <subcellularLocation>
        <location evidence="11">Spore membrane</location>
        <topology evidence="11">Single-pass type II membrane protein</topology>
    </subcellularLocation>
</comment>
<name>A0A934MSI7_9BACL</name>
<dbReference type="GO" id="GO:0071224">
    <property type="term" value="P:cellular response to peptidoglycan"/>
    <property type="evidence" value="ECO:0007669"/>
    <property type="project" value="UniProtKB-ARBA"/>
</dbReference>
<dbReference type="InterPro" id="IPR005543">
    <property type="entry name" value="PASTA_dom"/>
</dbReference>
<evidence type="ECO:0000256" key="10">
    <source>
        <dbReference type="ARBA" id="ARBA00048679"/>
    </source>
</evidence>
<dbReference type="InterPro" id="IPR000719">
    <property type="entry name" value="Prot_kinase_dom"/>
</dbReference>
<dbReference type="GO" id="GO:0005524">
    <property type="term" value="F:ATP binding"/>
    <property type="evidence" value="ECO:0007669"/>
    <property type="project" value="UniProtKB-UniRule"/>
</dbReference>
<dbReference type="EMBL" id="JAELUP010000103">
    <property type="protein sequence ID" value="MBJ6363309.1"/>
    <property type="molecule type" value="Genomic_DNA"/>
</dbReference>
<proteinExistence type="predicted"/>
<feature type="compositionally biased region" description="Low complexity" evidence="14">
    <location>
        <begin position="314"/>
        <end position="324"/>
    </location>
</feature>
<feature type="domain" description="PASTA" evidence="16">
    <location>
        <begin position="506"/>
        <end position="576"/>
    </location>
</feature>
<comment type="catalytic activity">
    <reaction evidence="9">
        <text>L-threonyl-[protein] + ATP = O-phospho-L-threonyl-[protein] + ADP + H(+)</text>
        <dbReference type="Rhea" id="RHEA:46608"/>
        <dbReference type="Rhea" id="RHEA-COMP:11060"/>
        <dbReference type="Rhea" id="RHEA-COMP:11605"/>
        <dbReference type="ChEBI" id="CHEBI:15378"/>
        <dbReference type="ChEBI" id="CHEBI:30013"/>
        <dbReference type="ChEBI" id="CHEBI:30616"/>
        <dbReference type="ChEBI" id="CHEBI:61977"/>
        <dbReference type="ChEBI" id="CHEBI:456216"/>
        <dbReference type="EC" id="2.7.11.1"/>
    </reaction>
</comment>
<feature type="region of interest" description="Disordered" evidence="14">
    <location>
        <begin position="299"/>
        <end position="335"/>
    </location>
</feature>
<keyword evidence="8" id="KW-0735">Signal-anchor</keyword>
<comment type="caution">
    <text evidence="17">The sequence shown here is derived from an EMBL/GenBank/DDBJ whole genome shotgun (WGS) entry which is preliminary data.</text>
</comment>
<keyword evidence="2" id="KW-0723">Serine/threonine-protein kinase</keyword>
<dbReference type="InterPro" id="IPR008271">
    <property type="entry name" value="Ser/Thr_kinase_AS"/>
</dbReference>
<dbReference type="CDD" id="cd06577">
    <property type="entry name" value="PASTA_pknB"/>
    <property type="match status" value="3"/>
</dbReference>
<dbReference type="FunFam" id="1.10.510.10:FF:000021">
    <property type="entry name" value="Serine/threonine protein kinase"/>
    <property type="match status" value="1"/>
</dbReference>